<comment type="caution">
    <text evidence="2">The sequence shown here is derived from an EMBL/GenBank/DDBJ whole genome shotgun (WGS) entry which is preliminary data.</text>
</comment>
<protein>
    <submittedName>
        <fullName evidence="2">Uncharacterized protein</fullName>
    </submittedName>
</protein>
<dbReference type="GeneID" id="25987344"/>
<sequence>MNDIIEHDDPAKLWKSATAFVRKKVPSGLRPLWLGPAKNEATAHIVRPPRPLPTTVTAKLRRKFRDHPPFVYTSFSWEEDGEWRCIGRTELCSAYLRLCDDYTGLRLSLLGLERLFRDNDMVTVEKELALKARFCREIDVLRARGSRLLPRLKFAVGNMAEFLRVLDRCEDRNRHPPVVAGNWARYSGPITTESVRLPEMERLRKLFRNGNMEDYAFRAAKIVNNSQTPESLRMLRREIEAIAVKMLLFKECEDAENMVYKYIPKSEDSPRPNPGIKMEVTSAIDRDSAEIIGSKDSEAGMQTKVSGSSAPPAYHP</sequence>
<evidence type="ECO:0000313" key="2">
    <source>
        <dbReference type="EMBL" id="EJT47360.1"/>
    </source>
</evidence>
<dbReference type="HOGENOM" id="CLU_903689_0_0_1"/>
<dbReference type="Proteomes" id="UP000002748">
    <property type="component" value="Unassembled WGS sequence"/>
</dbReference>
<proteinExistence type="predicted"/>
<dbReference type="RefSeq" id="XP_014177731.1">
    <property type="nucleotide sequence ID" value="XM_014322256.1"/>
</dbReference>
<evidence type="ECO:0000256" key="1">
    <source>
        <dbReference type="SAM" id="MobiDB-lite"/>
    </source>
</evidence>
<feature type="region of interest" description="Disordered" evidence="1">
    <location>
        <begin position="293"/>
        <end position="316"/>
    </location>
</feature>
<dbReference type="EMBL" id="ALBS01000256">
    <property type="protein sequence ID" value="EJT47360.1"/>
    <property type="molecule type" value="Genomic_DNA"/>
</dbReference>
<evidence type="ECO:0000313" key="3">
    <source>
        <dbReference type="Proteomes" id="UP000002748"/>
    </source>
</evidence>
<dbReference type="KEGG" id="tasa:A1Q1_03831"/>
<accession>J4U9N2</accession>
<reference evidence="2 3" key="1">
    <citation type="journal article" date="2012" name="Eukaryot. Cell">
        <title>Draft genome sequence of CBS 2479, the standard type strain of Trichosporon asahii.</title>
        <authorList>
            <person name="Yang R.Y."/>
            <person name="Li H.T."/>
            <person name="Zhu H."/>
            <person name="Zhou G.P."/>
            <person name="Wang M."/>
            <person name="Wang L."/>
        </authorList>
    </citation>
    <scope>NUCLEOTIDE SEQUENCE [LARGE SCALE GENOMIC DNA]</scope>
    <source>
        <strain evidence="3">ATCC 90039 / CBS 2479 / JCM 2466 / KCTC 7840 / NCYC 2677 / UAMH 7654</strain>
    </source>
</reference>
<name>J4U9N2_TRIAS</name>
<dbReference type="VEuPathDB" id="FungiDB:A1Q1_03831"/>
<organism evidence="2 3">
    <name type="scientific">Trichosporon asahii var. asahii (strain ATCC 90039 / CBS 2479 / JCM 2466 / KCTC 7840 / NBRC 103889/ NCYC 2677 / UAMH 7654)</name>
    <name type="common">Yeast</name>
    <dbReference type="NCBI Taxonomy" id="1186058"/>
    <lineage>
        <taxon>Eukaryota</taxon>
        <taxon>Fungi</taxon>
        <taxon>Dikarya</taxon>
        <taxon>Basidiomycota</taxon>
        <taxon>Agaricomycotina</taxon>
        <taxon>Tremellomycetes</taxon>
        <taxon>Trichosporonales</taxon>
        <taxon>Trichosporonaceae</taxon>
        <taxon>Trichosporon</taxon>
    </lineage>
</organism>
<dbReference type="AlphaFoldDB" id="J4U9N2"/>
<gene>
    <name evidence="2" type="ORF">A1Q1_03831</name>
</gene>